<dbReference type="RefSeq" id="WP_371752891.1">
    <property type="nucleotide sequence ID" value="NZ_JAYJLD010000004.1"/>
</dbReference>
<reference evidence="2" key="1">
    <citation type="submission" date="2023-12" db="EMBL/GenBank/DDBJ databases">
        <title>Fervidustalea candida gen. nov., sp. nov., a novel member of the family Paenibacillaceae isolated from a geothermal area.</title>
        <authorList>
            <person name="Li W.-J."/>
            <person name="Jiao J.-Y."/>
            <person name="Chen Y."/>
        </authorList>
    </citation>
    <scope>NUCLEOTIDE SEQUENCE</scope>
    <source>
        <strain evidence="2">SYSU GA230002</strain>
    </source>
</reference>
<keyword evidence="3" id="KW-1185">Reference proteome</keyword>
<sequence length="397" mass="45698">MKKNLLFVMPSLSAGGGEKSLINLLSQIDYNLYNVDLFLFNKQGVLVNQIPSEVKILELAANYRTYTRRMISSVIHFLKNGQFHLAYSRIIYTAMNRMMNNMDISEQYSWKYIAKSHDAISKEYDAAIGYLEKSSIYFLVEKVRANKKIGWIHTNYSSSSMDYRFDYPYFEQLDYMVTVSKECAESLKENFKNLKGKVRVIHNIIAPEVIKSLAEDEIQDDFILEESFTNIVTIGRLSHEKGIDIAVEACRQLIGKGLKVRWYVLGSGSELKKLEKMIKKYGLDHHFKLLGFRENPYPYIKRCDIYVQPSRYEGKSIAIDEAKILSKPIIVTNFSTAKDQITDGVDGLIVEMSARAIAEGIGRLIQEKDFRCTLEENLSRLELGTEKEVNKLYQLLT</sequence>
<dbReference type="Gene3D" id="3.40.50.2000">
    <property type="entry name" value="Glycogen Phosphorylase B"/>
    <property type="match status" value="2"/>
</dbReference>
<proteinExistence type="predicted"/>
<evidence type="ECO:0000313" key="2">
    <source>
        <dbReference type="EMBL" id="MEB3100773.1"/>
    </source>
</evidence>
<dbReference type="SUPFAM" id="SSF53756">
    <property type="entry name" value="UDP-Glycosyltransferase/glycogen phosphorylase"/>
    <property type="match status" value="1"/>
</dbReference>
<gene>
    <name evidence="2" type="ORF">VF724_03765</name>
</gene>
<dbReference type="EMBL" id="JAYJLD010000004">
    <property type="protein sequence ID" value="MEB3100773.1"/>
    <property type="molecule type" value="Genomic_DNA"/>
</dbReference>
<dbReference type="PANTHER" id="PTHR12526:SF630">
    <property type="entry name" value="GLYCOSYLTRANSFERASE"/>
    <property type="match status" value="1"/>
</dbReference>
<accession>A0ABU5ZF03</accession>
<dbReference type="EC" id="2.4.-.-" evidence="2"/>
<dbReference type="PANTHER" id="PTHR12526">
    <property type="entry name" value="GLYCOSYLTRANSFERASE"/>
    <property type="match status" value="1"/>
</dbReference>
<name>A0ABU5ZF03_9BACL</name>
<organism evidence="2 3">
    <name type="scientific">Ferviditalea candida</name>
    <dbReference type="NCBI Taxonomy" id="3108399"/>
    <lineage>
        <taxon>Bacteria</taxon>
        <taxon>Bacillati</taxon>
        <taxon>Bacillota</taxon>
        <taxon>Bacilli</taxon>
        <taxon>Bacillales</taxon>
        <taxon>Paenibacillaceae</taxon>
        <taxon>Ferviditalea</taxon>
    </lineage>
</organism>
<dbReference type="Pfam" id="PF00534">
    <property type="entry name" value="Glycos_transf_1"/>
    <property type="match status" value="1"/>
</dbReference>
<dbReference type="GO" id="GO:0016757">
    <property type="term" value="F:glycosyltransferase activity"/>
    <property type="evidence" value="ECO:0007669"/>
    <property type="project" value="UniProtKB-KW"/>
</dbReference>
<feature type="domain" description="Glycosyl transferase family 1" evidence="1">
    <location>
        <begin position="224"/>
        <end position="377"/>
    </location>
</feature>
<keyword evidence="2" id="KW-0808">Transferase</keyword>
<evidence type="ECO:0000313" key="3">
    <source>
        <dbReference type="Proteomes" id="UP001310386"/>
    </source>
</evidence>
<dbReference type="Proteomes" id="UP001310386">
    <property type="component" value="Unassembled WGS sequence"/>
</dbReference>
<comment type="caution">
    <text evidence="2">The sequence shown here is derived from an EMBL/GenBank/DDBJ whole genome shotgun (WGS) entry which is preliminary data.</text>
</comment>
<keyword evidence="2" id="KW-0328">Glycosyltransferase</keyword>
<protein>
    <submittedName>
        <fullName evidence="2">Glycosyltransferase</fullName>
        <ecNumber evidence="2">2.4.-.-</ecNumber>
    </submittedName>
</protein>
<dbReference type="CDD" id="cd03811">
    <property type="entry name" value="GT4_GT28_WabH-like"/>
    <property type="match status" value="1"/>
</dbReference>
<evidence type="ECO:0000259" key="1">
    <source>
        <dbReference type="Pfam" id="PF00534"/>
    </source>
</evidence>
<dbReference type="InterPro" id="IPR001296">
    <property type="entry name" value="Glyco_trans_1"/>
</dbReference>